<dbReference type="PANTHER" id="PTHR12835">
    <property type="entry name" value="BIOTIN PROTEIN LIGASE"/>
    <property type="match status" value="1"/>
</dbReference>
<dbReference type="Proteomes" id="UP000005270">
    <property type="component" value="Chromosome"/>
</dbReference>
<proteinExistence type="predicted"/>
<dbReference type="eggNOG" id="arCOG01940">
    <property type="taxonomic scope" value="Archaea"/>
</dbReference>
<protein>
    <submittedName>
        <fullName evidence="3">Biotin--acetyl-CoA-carboxylase ligase</fullName>
    </submittedName>
</protein>
<dbReference type="PANTHER" id="PTHR12835:SF5">
    <property type="entry name" value="BIOTIN--PROTEIN LIGASE"/>
    <property type="match status" value="1"/>
</dbReference>
<dbReference type="STRING" id="1184251.TCELL_1332"/>
<dbReference type="CDD" id="cd16442">
    <property type="entry name" value="BPL"/>
    <property type="match status" value="1"/>
</dbReference>
<dbReference type="KEGG" id="thg:TCELL_1332"/>
<reference evidence="3 4" key="1">
    <citation type="journal article" date="2012" name="J. Bacteriol.">
        <title>Complete genome sequence of the hyperthermophilic cellulolytic Crenarchaeon 'Thermogladius cellulolyticus' 1633.</title>
        <authorList>
            <person name="Mardanov A.V."/>
            <person name="Kochetkova T.V."/>
            <person name="Beletsky A.V."/>
            <person name="Bonch-Osmolovskaya E.A."/>
            <person name="Ravin N.V."/>
            <person name="Skryabin K.G."/>
        </authorList>
    </citation>
    <scope>NUCLEOTIDE SEQUENCE [LARGE SCALE GENOMIC DNA]</scope>
    <source>
        <strain evidence="4">DSM 22663 / VKM B-2946 / 1633</strain>
    </source>
</reference>
<dbReference type="Gene3D" id="2.30.30.100">
    <property type="match status" value="1"/>
</dbReference>
<evidence type="ECO:0000313" key="3">
    <source>
        <dbReference type="EMBL" id="AFK51754.1"/>
    </source>
</evidence>
<accession>I3TG66</accession>
<dbReference type="EMBL" id="CP003531">
    <property type="protein sequence ID" value="AFK51754.1"/>
    <property type="molecule type" value="Genomic_DNA"/>
</dbReference>
<dbReference type="Pfam" id="PF02237">
    <property type="entry name" value="BPL_C"/>
    <property type="match status" value="1"/>
</dbReference>
<dbReference type="InterPro" id="IPR003142">
    <property type="entry name" value="BPL_C"/>
</dbReference>
<name>I3TG66_THEC1</name>
<dbReference type="GeneID" id="13013656"/>
<dbReference type="OrthoDB" id="46252at2157"/>
<dbReference type="AlphaFoldDB" id="I3TG66"/>
<dbReference type="GO" id="GO:0004077">
    <property type="term" value="F:biotin--[biotin carboxyl-carrier protein] ligase activity"/>
    <property type="evidence" value="ECO:0007669"/>
    <property type="project" value="InterPro"/>
</dbReference>
<dbReference type="RefSeq" id="WP_014738004.1">
    <property type="nucleotide sequence ID" value="NC_017954.1"/>
</dbReference>
<dbReference type="InterPro" id="IPR004408">
    <property type="entry name" value="Biotin_CoA_COase_ligase"/>
</dbReference>
<evidence type="ECO:0000259" key="2">
    <source>
        <dbReference type="PROSITE" id="PS51733"/>
    </source>
</evidence>
<keyword evidence="4" id="KW-1185">Reference proteome</keyword>
<organism evidence="3 4">
    <name type="scientific">Thermogladius calderae (strain DSM 22663 / VKM B-2946 / 1633)</name>
    <dbReference type="NCBI Taxonomy" id="1184251"/>
    <lineage>
        <taxon>Archaea</taxon>
        <taxon>Thermoproteota</taxon>
        <taxon>Thermoprotei</taxon>
        <taxon>Desulfurococcales</taxon>
        <taxon>Desulfurococcaceae</taxon>
        <taxon>Thermogladius</taxon>
    </lineage>
</organism>
<dbReference type="Pfam" id="PF03099">
    <property type="entry name" value="BPL_LplA_LipB"/>
    <property type="match status" value="1"/>
</dbReference>
<feature type="domain" description="BPL/LPL catalytic" evidence="2">
    <location>
        <begin position="67"/>
        <end position="237"/>
    </location>
</feature>
<dbReference type="Gene3D" id="3.30.930.10">
    <property type="entry name" value="Bira Bifunctional Protein, Domain 2"/>
    <property type="match status" value="1"/>
</dbReference>
<sequence>MSEQPGIAELLLLDLLSARRSVGLNELSGELGLEGEEVLRLVEKLSRNYIIRLEGGKVSWFNGDNPRAFKPWGWMLQYKVVTGSTMTAARHLNPWSIVVAEYQLAGRGRFGKSWVSSLGGLWVTYKLRVSPRAASISSLAVPLYVIESLEKVSNNTFNVKWPNDITFKGRKVSGVLLEAESIGEDIVLYVGVGINVNNDPPLPTAESLKNVTGELVPRNKVLSVLTSLISRIEHYARRPETIMHKYTSRLETLGRRVEAETEEGTVEGVVEDVDEQGRLVLKTYRGEVRLEPYRARNVRYVD</sequence>
<evidence type="ECO:0000313" key="4">
    <source>
        <dbReference type="Proteomes" id="UP000005270"/>
    </source>
</evidence>
<dbReference type="GO" id="GO:0005737">
    <property type="term" value="C:cytoplasm"/>
    <property type="evidence" value="ECO:0007669"/>
    <property type="project" value="TreeGrafter"/>
</dbReference>
<evidence type="ECO:0000256" key="1">
    <source>
        <dbReference type="ARBA" id="ARBA00022598"/>
    </source>
</evidence>
<keyword evidence="1 3" id="KW-0436">Ligase</keyword>
<dbReference type="HOGENOM" id="CLU_051096_3_0_2"/>
<dbReference type="SUPFAM" id="SSF55681">
    <property type="entry name" value="Class II aaRS and biotin synthetases"/>
    <property type="match status" value="1"/>
</dbReference>
<dbReference type="InParanoid" id="I3TG66"/>
<dbReference type="InterPro" id="IPR004143">
    <property type="entry name" value="BPL_LPL_catalytic"/>
</dbReference>
<dbReference type="PROSITE" id="PS51733">
    <property type="entry name" value="BPL_LPL_CATALYTIC"/>
    <property type="match status" value="1"/>
</dbReference>
<gene>
    <name evidence="3" type="ordered locus">TCELL_1332</name>
</gene>
<dbReference type="NCBIfam" id="TIGR00121">
    <property type="entry name" value="birA_ligase"/>
    <property type="match status" value="1"/>
</dbReference>
<dbReference type="InterPro" id="IPR045864">
    <property type="entry name" value="aa-tRNA-synth_II/BPL/LPL"/>
</dbReference>